<dbReference type="AlphaFoldDB" id="A0A4R7Q8K3"/>
<keyword evidence="2" id="KW-1185">Reference proteome</keyword>
<evidence type="ECO:0000313" key="2">
    <source>
        <dbReference type="Proteomes" id="UP000294689"/>
    </source>
</evidence>
<proteinExistence type="predicted"/>
<accession>A0A4R7Q8K3</accession>
<dbReference type="EMBL" id="SOBW01000007">
    <property type="protein sequence ID" value="TDU43239.1"/>
    <property type="molecule type" value="Genomic_DNA"/>
</dbReference>
<comment type="caution">
    <text evidence="1">The sequence shown here is derived from an EMBL/GenBank/DDBJ whole genome shotgun (WGS) entry which is preliminary data.</text>
</comment>
<reference evidence="1 2" key="1">
    <citation type="submission" date="2019-03" db="EMBL/GenBank/DDBJ databases">
        <title>Genomic Encyclopedia of Archaeal and Bacterial Type Strains, Phase II (KMG-II): from individual species to whole genera.</title>
        <authorList>
            <person name="Goeker M."/>
        </authorList>
    </citation>
    <scope>NUCLEOTIDE SEQUENCE [LARGE SCALE GENOMIC DNA]</scope>
    <source>
        <strain evidence="1 2">DSM 28135</strain>
    </source>
</reference>
<evidence type="ECO:0000313" key="1">
    <source>
        <dbReference type="EMBL" id="TDU43239.1"/>
    </source>
</evidence>
<protein>
    <submittedName>
        <fullName evidence="1">Uncharacterized protein</fullName>
    </submittedName>
</protein>
<dbReference type="Proteomes" id="UP000294689">
    <property type="component" value="Unassembled WGS sequence"/>
</dbReference>
<name>A0A4R7Q8K3_9FLAO</name>
<organism evidence="1 2">
    <name type="scientific">Gelidibacter sediminis</name>
    <dbReference type="NCBI Taxonomy" id="1608710"/>
    <lineage>
        <taxon>Bacteria</taxon>
        <taxon>Pseudomonadati</taxon>
        <taxon>Bacteroidota</taxon>
        <taxon>Flavobacteriia</taxon>
        <taxon>Flavobacteriales</taxon>
        <taxon>Flavobacteriaceae</taxon>
        <taxon>Gelidibacter</taxon>
    </lineage>
</organism>
<sequence length="54" mass="6497">MIVYYKLFYNFAILIAQVAELVDLSADRQARFLNLIDICITFMQYQVRLRITFM</sequence>
<gene>
    <name evidence="1" type="ORF">BXY82_0648</name>
</gene>